<protein>
    <submittedName>
        <fullName evidence="1">Uncharacterized protein</fullName>
    </submittedName>
</protein>
<gene>
    <name evidence="1" type="ORF">AVEN_38481_1</name>
</gene>
<name>A0A4Y2H4V0_ARAVE</name>
<keyword evidence="2" id="KW-1185">Reference proteome</keyword>
<sequence length="189" mass="21201">MDYVLTFLKNCLVNQPDALCESVLRTVIEAGVESFEDLKYLDPEKDFLGILKPTRARKLKAKIDEAFSSEINTTKPEESNRYQLESPLLESPLENCVQVISRNSVFEILYNKIPKSAISKLERGECPTPAEKRQIVRTVVAELLETVPAPRKSQLEPNVKEIVGKCPRSFSDYMGGFVIVGGIPAYYAS</sequence>
<comment type="caution">
    <text evidence="1">The sequence shown here is derived from an EMBL/GenBank/DDBJ whole genome shotgun (WGS) entry which is preliminary data.</text>
</comment>
<reference evidence="1 2" key="1">
    <citation type="journal article" date="2019" name="Sci. Rep.">
        <title>Orb-weaving spider Araneus ventricosus genome elucidates the spidroin gene catalogue.</title>
        <authorList>
            <person name="Kono N."/>
            <person name="Nakamura H."/>
            <person name="Ohtoshi R."/>
            <person name="Moran D.A.P."/>
            <person name="Shinohara A."/>
            <person name="Yoshida Y."/>
            <person name="Fujiwara M."/>
            <person name="Mori M."/>
            <person name="Tomita M."/>
            <person name="Arakawa K."/>
        </authorList>
    </citation>
    <scope>NUCLEOTIDE SEQUENCE [LARGE SCALE GENOMIC DNA]</scope>
</reference>
<dbReference type="OrthoDB" id="7700249at2759"/>
<organism evidence="1 2">
    <name type="scientific">Araneus ventricosus</name>
    <name type="common">Orbweaver spider</name>
    <name type="synonym">Epeira ventricosa</name>
    <dbReference type="NCBI Taxonomy" id="182803"/>
    <lineage>
        <taxon>Eukaryota</taxon>
        <taxon>Metazoa</taxon>
        <taxon>Ecdysozoa</taxon>
        <taxon>Arthropoda</taxon>
        <taxon>Chelicerata</taxon>
        <taxon>Arachnida</taxon>
        <taxon>Araneae</taxon>
        <taxon>Araneomorphae</taxon>
        <taxon>Entelegynae</taxon>
        <taxon>Araneoidea</taxon>
        <taxon>Araneidae</taxon>
        <taxon>Araneus</taxon>
    </lineage>
</organism>
<proteinExistence type="predicted"/>
<evidence type="ECO:0000313" key="2">
    <source>
        <dbReference type="Proteomes" id="UP000499080"/>
    </source>
</evidence>
<accession>A0A4Y2H4V0</accession>
<dbReference type="EMBL" id="BGPR01001714">
    <property type="protein sequence ID" value="GBM60151.1"/>
    <property type="molecule type" value="Genomic_DNA"/>
</dbReference>
<dbReference type="Proteomes" id="UP000499080">
    <property type="component" value="Unassembled WGS sequence"/>
</dbReference>
<evidence type="ECO:0000313" key="1">
    <source>
        <dbReference type="EMBL" id="GBM60151.1"/>
    </source>
</evidence>
<dbReference type="AlphaFoldDB" id="A0A4Y2H4V0"/>